<evidence type="ECO:0000256" key="4">
    <source>
        <dbReference type="ARBA" id="ARBA00022840"/>
    </source>
</evidence>
<dbReference type="GO" id="GO:0005524">
    <property type="term" value="F:ATP binding"/>
    <property type="evidence" value="ECO:0007669"/>
    <property type="project" value="UniProtKB-UniRule"/>
</dbReference>
<protein>
    <recommendedName>
        <fullName evidence="8">Kinesin-like protein</fullName>
    </recommendedName>
</protein>
<keyword evidence="2 8" id="KW-0493">Microtubule</keyword>
<evidence type="ECO:0000313" key="13">
    <source>
        <dbReference type="Proteomes" id="UP000015453"/>
    </source>
</evidence>
<dbReference type="InterPro" id="IPR027417">
    <property type="entry name" value="P-loop_NTPase"/>
</dbReference>
<evidence type="ECO:0000256" key="8">
    <source>
        <dbReference type="RuleBase" id="RU000394"/>
    </source>
</evidence>
<keyword evidence="4 7" id="KW-0067">ATP-binding</keyword>
<sequence>AYAIEGQVKEKTKWFSSLRDMTQKLKILKMDHFRLVEEEASFFQQMMTDMEGVRSAFHSRLSEHLRSQEDIGLRFVQVEKQRKQLYNRLMEIKGNIRVFCRCRPLNAEEIEAEASTAVDFDCFEGRRDGEITLKSNGMPKKTFKFDAVFLPEADQAEVFEETAPLADSVLDGYNVCIFAYGQTGTGKTFTMEGTAEARGVNYRTLEKLFHIIDERKTTFRYHVSVSVLEIYNEQIRDLLVASASATKKLEVKQGVDGGHHVPGLVEARVDSVSEVWKVLQRGSHGRTVGLTNANEHSSRSHCMHCVMVKAENLINGESTRSKLWLVDLAGSERIDKAQVQGERLRETQNINRSLSALGDVISALANKSPHIPYRNSKLTHLLQDSLGGNSKALMFVQISPNEDDLNETLCSLNFASRVRGIELGPAKKQLDKTEFLKNKQMVEKLKQDVKSKEYILKKLEDTNYGLEFKIKDRETKNRSLQEKIKELESQLMVERKLARQHVDYKIAEQHFQNRVELKQQQQEQLLLQEEQKNGNYYLTPRAPLAAAKAHTTDDSPKSSLVVAEIDEEFSFVPTALAEKHHKSKLVDKENNPPEIAQQLLKLVPKQTGRDSLCPQKIISTTAPRRDSLIPLPNSHFTTTKFTTPFLINEPDESEDEPTCLTEQAPPPPCVNSKDKRADRSLQKKIQTKPSSMVAPLRKVGVNVGTERLRVSIGRGKNGKRMFLSDARRAVAKETQLLQKQSQREKERGWNIGGGAVRNLI</sequence>
<dbReference type="PANTHER" id="PTHR47972:SF35">
    <property type="entry name" value="KINESIN-LIKE PROTEIN KIN-14Q"/>
    <property type="match status" value="1"/>
</dbReference>
<accession>S8CT25</accession>
<dbReference type="CDD" id="cd01366">
    <property type="entry name" value="KISc_C_terminal"/>
    <property type="match status" value="1"/>
</dbReference>
<evidence type="ECO:0000256" key="1">
    <source>
        <dbReference type="ARBA" id="ARBA00010899"/>
    </source>
</evidence>
<dbReference type="InterPro" id="IPR001752">
    <property type="entry name" value="Kinesin_motor_dom"/>
</dbReference>
<dbReference type="SUPFAM" id="SSF52540">
    <property type="entry name" value="P-loop containing nucleoside triphosphate hydrolases"/>
    <property type="match status" value="1"/>
</dbReference>
<feature type="binding site" evidence="7">
    <location>
        <begin position="181"/>
        <end position="188"/>
    </location>
    <ligand>
        <name>ATP</name>
        <dbReference type="ChEBI" id="CHEBI:30616"/>
    </ligand>
</feature>
<feature type="coiled-coil region" evidence="9">
    <location>
        <begin position="442"/>
        <end position="497"/>
    </location>
</feature>
<dbReference type="GO" id="GO:0003777">
    <property type="term" value="F:microtubule motor activity"/>
    <property type="evidence" value="ECO:0007669"/>
    <property type="project" value="InterPro"/>
</dbReference>
<keyword evidence="5 9" id="KW-0175">Coiled coil</keyword>
<dbReference type="PRINTS" id="PR00380">
    <property type="entry name" value="KINESINHEAVY"/>
</dbReference>
<organism evidence="12 13">
    <name type="scientific">Genlisea aurea</name>
    <dbReference type="NCBI Taxonomy" id="192259"/>
    <lineage>
        <taxon>Eukaryota</taxon>
        <taxon>Viridiplantae</taxon>
        <taxon>Streptophyta</taxon>
        <taxon>Embryophyta</taxon>
        <taxon>Tracheophyta</taxon>
        <taxon>Spermatophyta</taxon>
        <taxon>Magnoliopsida</taxon>
        <taxon>eudicotyledons</taxon>
        <taxon>Gunneridae</taxon>
        <taxon>Pentapetalae</taxon>
        <taxon>asterids</taxon>
        <taxon>lamiids</taxon>
        <taxon>Lamiales</taxon>
        <taxon>Lentibulariaceae</taxon>
        <taxon>Genlisea</taxon>
    </lineage>
</organism>
<evidence type="ECO:0000256" key="2">
    <source>
        <dbReference type="ARBA" id="ARBA00022701"/>
    </source>
</evidence>
<dbReference type="Proteomes" id="UP000015453">
    <property type="component" value="Unassembled WGS sequence"/>
</dbReference>
<evidence type="ECO:0000256" key="6">
    <source>
        <dbReference type="ARBA" id="ARBA00023175"/>
    </source>
</evidence>
<dbReference type="OrthoDB" id="3176171at2759"/>
<dbReference type="GO" id="GO:0007018">
    <property type="term" value="P:microtubule-based movement"/>
    <property type="evidence" value="ECO:0007669"/>
    <property type="project" value="InterPro"/>
</dbReference>
<proteinExistence type="inferred from homology"/>
<evidence type="ECO:0000256" key="5">
    <source>
        <dbReference type="ARBA" id="ARBA00023054"/>
    </source>
</evidence>
<dbReference type="PROSITE" id="PS00411">
    <property type="entry name" value="KINESIN_MOTOR_1"/>
    <property type="match status" value="1"/>
</dbReference>
<dbReference type="SMART" id="SM00129">
    <property type="entry name" value="KISc"/>
    <property type="match status" value="1"/>
</dbReference>
<dbReference type="FunFam" id="3.40.850.10:FF:000057">
    <property type="entry name" value="kinesin-like protein KIN-14R"/>
    <property type="match status" value="1"/>
</dbReference>
<dbReference type="AlphaFoldDB" id="S8CT25"/>
<evidence type="ECO:0000259" key="11">
    <source>
        <dbReference type="PROSITE" id="PS50067"/>
    </source>
</evidence>
<gene>
    <name evidence="12" type="ORF">M569_04350</name>
</gene>
<feature type="region of interest" description="Disordered" evidence="10">
    <location>
        <begin position="648"/>
        <end position="678"/>
    </location>
</feature>
<feature type="domain" description="Kinesin motor" evidence="11">
    <location>
        <begin position="95"/>
        <end position="421"/>
    </location>
</feature>
<comment type="caution">
    <text evidence="12">The sequence shown here is derived from an EMBL/GenBank/DDBJ whole genome shotgun (WGS) entry which is preliminary data.</text>
</comment>
<dbReference type="PANTHER" id="PTHR47972">
    <property type="entry name" value="KINESIN-LIKE PROTEIN KLP-3"/>
    <property type="match status" value="1"/>
</dbReference>
<comment type="similarity">
    <text evidence="1">Belongs to the TRAFAC class myosin-kinesin ATPase superfamily. Kinesin family. KIN-14 subfamily.</text>
</comment>
<dbReference type="PROSITE" id="PS50067">
    <property type="entry name" value="KINESIN_MOTOR_2"/>
    <property type="match status" value="1"/>
</dbReference>
<dbReference type="Gene3D" id="3.40.850.10">
    <property type="entry name" value="Kinesin motor domain"/>
    <property type="match status" value="1"/>
</dbReference>
<feature type="non-terminal residue" evidence="12">
    <location>
        <position position="1"/>
    </location>
</feature>
<evidence type="ECO:0000256" key="3">
    <source>
        <dbReference type="ARBA" id="ARBA00022741"/>
    </source>
</evidence>
<dbReference type="InterPro" id="IPR036961">
    <property type="entry name" value="Kinesin_motor_dom_sf"/>
</dbReference>
<reference evidence="12 13" key="1">
    <citation type="journal article" date="2013" name="BMC Genomics">
        <title>The miniature genome of a carnivorous plant Genlisea aurea contains a low number of genes and short non-coding sequences.</title>
        <authorList>
            <person name="Leushkin E.V."/>
            <person name="Sutormin R.A."/>
            <person name="Nabieva E.R."/>
            <person name="Penin A.A."/>
            <person name="Kondrashov A.S."/>
            <person name="Logacheva M.D."/>
        </authorList>
    </citation>
    <scope>NUCLEOTIDE SEQUENCE [LARGE SCALE GENOMIC DNA]</scope>
</reference>
<dbReference type="InterPro" id="IPR019821">
    <property type="entry name" value="Kinesin_motor_CS"/>
</dbReference>
<keyword evidence="13" id="KW-1185">Reference proteome</keyword>
<keyword evidence="6 7" id="KW-0505">Motor protein</keyword>
<dbReference type="Pfam" id="PF00225">
    <property type="entry name" value="Kinesin"/>
    <property type="match status" value="1"/>
</dbReference>
<dbReference type="EMBL" id="AUSU01001688">
    <property type="protein sequence ID" value="EPS70409.1"/>
    <property type="molecule type" value="Genomic_DNA"/>
</dbReference>
<evidence type="ECO:0000256" key="9">
    <source>
        <dbReference type="SAM" id="Coils"/>
    </source>
</evidence>
<dbReference type="GO" id="GO:0008017">
    <property type="term" value="F:microtubule binding"/>
    <property type="evidence" value="ECO:0007669"/>
    <property type="project" value="InterPro"/>
</dbReference>
<evidence type="ECO:0000256" key="7">
    <source>
        <dbReference type="PROSITE-ProRule" id="PRU00283"/>
    </source>
</evidence>
<evidence type="ECO:0000313" key="12">
    <source>
        <dbReference type="EMBL" id="EPS70409.1"/>
    </source>
</evidence>
<name>S8CT25_9LAMI</name>
<keyword evidence="3 7" id="KW-0547">Nucleotide-binding</keyword>
<evidence type="ECO:0000256" key="10">
    <source>
        <dbReference type="SAM" id="MobiDB-lite"/>
    </source>
</evidence>
<dbReference type="InterPro" id="IPR027640">
    <property type="entry name" value="Kinesin-like_fam"/>
</dbReference>
<dbReference type="GO" id="GO:0005874">
    <property type="term" value="C:microtubule"/>
    <property type="evidence" value="ECO:0007669"/>
    <property type="project" value="UniProtKB-KW"/>
</dbReference>